<dbReference type="EMBL" id="FN654279">
    <property type="protein sequence ID" value="CBY30624.1"/>
    <property type="molecule type" value="Genomic_DNA"/>
</dbReference>
<dbReference type="GO" id="GO:0051225">
    <property type="term" value="P:spindle assembly"/>
    <property type="evidence" value="ECO:0007669"/>
    <property type="project" value="TreeGrafter"/>
</dbReference>
<dbReference type="InParanoid" id="E4WYA2"/>
<dbReference type="InterPro" id="IPR007259">
    <property type="entry name" value="GCP"/>
</dbReference>
<evidence type="ECO:0000259" key="6">
    <source>
        <dbReference type="Pfam" id="PF04130"/>
    </source>
</evidence>
<dbReference type="GO" id="GO:0000278">
    <property type="term" value="P:mitotic cell cycle"/>
    <property type="evidence" value="ECO:0007669"/>
    <property type="project" value="TreeGrafter"/>
</dbReference>
<dbReference type="PANTHER" id="PTHR19302:SF13">
    <property type="entry name" value="GAMMA-TUBULIN COMPLEX COMPONENT 2"/>
    <property type="match status" value="1"/>
</dbReference>
<evidence type="ECO:0000313" key="8">
    <source>
        <dbReference type="EMBL" id="CBY30624.1"/>
    </source>
</evidence>
<keyword evidence="4 5" id="KW-0206">Cytoskeleton</keyword>
<comment type="subcellular location">
    <subcellularLocation>
        <location evidence="5">Cytoplasm</location>
        <location evidence="5">Cytoskeleton</location>
        <location evidence="5">Microtubule organizing center</location>
    </subcellularLocation>
</comment>
<evidence type="ECO:0000256" key="3">
    <source>
        <dbReference type="ARBA" id="ARBA00022701"/>
    </source>
</evidence>
<dbReference type="GO" id="GO:0051011">
    <property type="term" value="F:microtubule minus-end binding"/>
    <property type="evidence" value="ECO:0007669"/>
    <property type="project" value="TreeGrafter"/>
</dbReference>
<dbReference type="InterPro" id="IPR040457">
    <property type="entry name" value="GCP_C"/>
</dbReference>
<reference evidence="7" key="1">
    <citation type="journal article" date="2010" name="Science">
        <title>Plasticity of animal genome architecture unmasked by rapid evolution of a pelagic tunicate.</title>
        <authorList>
            <person name="Denoeud F."/>
            <person name="Henriet S."/>
            <person name="Mungpakdee S."/>
            <person name="Aury J.M."/>
            <person name="Da Silva C."/>
            <person name="Brinkmann H."/>
            <person name="Mikhaleva J."/>
            <person name="Olsen L.C."/>
            <person name="Jubin C."/>
            <person name="Canestro C."/>
            <person name="Bouquet J.M."/>
            <person name="Danks G."/>
            <person name="Poulain J."/>
            <person name="Campsteijn C."/>
            <person name="Adamski M."/>
            <person name="Cross I."/>
            <person name="Yadetie F."/>
            <person name="Muffato M."/>
            <person name="Louis A."/>
            <person name="Butcher S."/>
            <person name="Tsagkogeorga G."/>
            <person name="Konrad A."/>
            <person name="Singh S."/>
            <person name="Jensen M.F."/>
            <person name="Cong E.H."/>
            <person name="Eikeseth-Otteraa H."/>
            <person name="Noel B."/>
            <person name="Anthouard V."/>
            <person name="Porcel B.M."/>
            <person name="Kachouri-Lafond R."/>
            <person name="Nishino A."/>
            <person name="Ugolini M."/>
            <person name="Chourrout P."/>
            <person name="Nishida H."/>
            <person name="Aasland R."/>
            <person name="Huzurbazar S."/>
            <person name="Westhof E."/>
            <person name="Delsuc F."/>
            <person name="Lehrach H."/>
            <person name="Reinhardt R."/>
            <person name="Weissenbach J."/>
            <person name="Roy S.W."/>
            <person name="Artiguenave F."/>
            <person name="Postlethwait J.H."/>
            <person name="Manak J.R."/>
            <person name="Thompson E.M."/>
            <person name="Jaillon O."/>
            <person name="Du Pasquier L."/>
            <person name="Boudinot P."/>
            <person name="Liberles D.A."/>
            <person name="Volff J.N."/>
            <person name="Philippe H."/>
            <person name="Lenhard B."/>
            <person name="Roest Crollius H."/>
            <person name="Wincker P."/>
            <person name="Chourrout D."/>
        </authorList>
    </citation>
    <scope>NUCLEOTIDE SEQUENCE [LARGE SCALE GENOMIC DNA]</scope>
</reference>
<keyword evidence="9" id="KW-1185">Reference proteome</keyword>
<comment type="similarity">
    <text evidence="1 5">Belongs to the TUBGCP family.</text>
</comment>
<dbReference type="GO" id="GO:0007020">
    <property type="term" value="P:microtubule nucleation"/>
    <property type="evidence" value="ECO:0007669"/>
    <property type="project" value="InterPro"/>
</dbReference>
<evidence type="ECO:0000313" key="9">
    <source>
        <dbReference type="Proteomes" id="UP000001307"/>
    </source>
</evidence>
<proteinExistence type="inferred from homology"/>
<dbReference type="InterPro" id="IPR042241">
    <property type="entry name" value="GCP_C_sf"/>
</dbReference>
<dbReference type="PANTHER" id="PTHR19302">
    <property type="entry name" value="GAMMA TUBULIN COMPLEX PROTEIN"/>
    <property type="match status" value="1"/>
</dbReference>
<dbReference type="OrthoDB" id="2192946at2759"/>
<accession>E4WYA2</accession>
<dbReference type="Proteomes" id="UP000001307">
    <property type="component" value="Unassembled WGS sequence"/>
</dbReference>
<dbReference type="EMBL" id="FN653018">
    <property type="protein sequence ID" value="CBY22346.1"/>
    <property type="molecule type" value="Genomic_DNA"/>
</dbReference>
<sequence length="264" mass="31049">MRIISIDSKDTAAVKKLNPTDEGLSCLEAISFDYVVKWPLSLIISRKKLVPYQLLFRFLFYTKYIEWILNNTWRYASELTKRFRVADDKSHEAFILRHRMLIFVQHLQSYITFGVIEPQWKVFMETLAKVQNVDEVLNAHSRFLENCLRSGQLSTKDIFRIIHKILLVVSQFVNFLNQTYAQVEQLSALIGTSDYDESMDRLFGCHFQEQVRLHDKSFSDKIRKLIVELENIQTKETSDSIMNLLLKLDFNRYYSGQVAATLRS</sequence>
<organism evidence="7">
    <name type="scientific">Oikopleura dioica</name>
    <name type="common">Tunicate</name>
    <dbReference type="NCBI Taxonomy" id="34765"/>
    <lineage>
        <taxon>Eukaryota</taxon>
        <taxon>Metazoa</taxon>
        <taxon>Chordata</taxon>
        <taxon>Tunicata</taxon>
        <taxon>Appendicularia</taxon>
        <taxon>Copelata</taxon>
        <taxon>Oikopleuridae</taxon>
        <taxon>Oikopleura</taxon>
    </lineage>
</organism>
<protein>
    <recommendedName>
        <fullName evidence="5">Gamma-tubulin complex component</fullName>
    </recommendedName>
</protein>
<dbReference type="AlphaFoldDB" id="E4WYA2"/>
<evidence type="ECO:0000256" key="2">
    <source>
        <dbReference type="ARBA" id="ARBA00022490"/>
    </source>
</evidence>
<evidence type="ECO:0000313" key="7">
    <source>
        <dbReference type="EMBL" id="CBY22346.1"/>
    </source>
</evidence>
<dbReference type="Gene3D" id="1.20.120.1900">
    <property type="entry name" value="Gamma-tubulin complex, C-terminal domain"/>
    <property type="match status" value="1"/>
</dbReference>
<dbReference type="GO" id="GO:0000930">
    <property type="term" value="C:gamma-tubulin complex"/>
    <property type="evidence" value="ECO:0007669"/>
    <property type="project" value="TreeGrafter"/>
</dbReference>
<dbReference type="GO" id="GO:0051321">
    <property type="term" value="P:meiotic cell cycle"/>
    <property type="evidence" value="ECO:0007669"/>
    <property type="project" value="TreeGrafter"/>
</dbReference>
<feature type="domain" description="Gamma tubulin complex component C-terminal" evidence="6">
    <location>
        <begin position="14"/>
        <end position="254"/>
    </location>
</feature>
<dbReference type="Pfam" id="PF04130">
    <property type="entry name" value="GCP_C_terminal"/>
    <property type="match status" value="1"/>
</dbReference>
<dbReference type="GO" id="GO:0005874">
    <property type="term" value="C:microtubule"/>
    <property type="evidence" value="ECO:0007669"/>
    <property type="project" value="UniProtKB-KW"/>
</dbReference>
<evidence type="ECO:0000256" key="4">
    <source>
        <dbReference type="ARBA" id="ARBA00023212"/>
    </source>
</evidence>
<dbReference type="GO" id="GO:0005813">
    <property type="term" value="C:centrosome"/>
    <property type="evidence" value="ECO:0007669"/>
    <property type="project" value="UniProtKB-ARBA"/>
</dbReference>
<keyword evidence="2 5" id="KW-0963">Cytoplasm</keyword>
<dbReference type="Proteomes" id="UP000011014">
    <property type="component" value="Unassembled WGS sequence"/>
</dbReference>
<name>E4WYA2_OIKDI</name>
<gene>
    <name evidence="7" type="ORF">GSOID_T00011905001</name>
    <name evidence="8" type="ORF">GSOID_T00018501001</name>
</gene>
<evidence type="ECO:0000256" key="5">
    <source>
        <dbReference type="RuleBase" id="RU363050"/>
    </source>
</evidence>
<evidence type="ECO:0000256" key="1">
    <source>
        <dbReference type="ARBA" id="ARBA00010337"/>
    </source>
</evidence>
<keyword evidence="3 5" id="KW-0493">Microtubule</keyword>
<dbReference type="GO" id="GO:0043015">
    <property type="term" value="F:gamma-tubulin binding"/>
    <property type="evidence" value="ECO:0007669"/>
    <property type="project" value="InterPro"/>
</dbReference>
<dbReference type="GO" id="GO:0031122">
    <property type="term" value="P:cytoplasmic microtubule organization"/>
    <property type="evidence" value="ECO:0007669"/>
    <property type="project" value="TreeGrafter"/>
</dbReference>
<dbReference type="GO" id="GO:0000922">
    <property type="term" value="C:spindle pole"/>
    <property type="evidence" value="ECO:0007669"/>
    <property type="project" value="InterPro"/>
</dbReference>